<accession>A0A8H7LBF7</accession>
<name>A0A8H7LBF7_9ASCO</name>
<gene>
    <name evidence="1" type="ORF">HF325_006554</name>
</gene>
<evidence type="ECO:0000313" key="1">
    <source>
        <dbReference type="EMBL" id="KAF7999022.1"/>
    </source>
</evidence>
<evidence type="ECO:0000313" key="2">
    <source>
        <dbReference type="Proteomes" id="UP000649328"/>
    </source>
</evidence>
<dbReference type="OrthoDB" id="5065855at2759"/>
<keyword evidence="2" id="KW-1185">Reference proteome</keyword>
<sequence length="159" mass="18291">SAKGEGDTKLFKCGLVDIYKLDVLYLLPEEWLNDNNISFMYEMIVTHFLKEHDFGFHIQLLFPAITQLILHLPIEEVLQSILPMKDLAKLRQNFDDCGVFLIMFSCFLIAQLVSGEPTDLSVAHVKFNPLLARLKIMEIVYKLSQENNGQLEKQNKAFS</sequence>
<dbReference type="InterPro" id="IPR038765">
    <property type="entry name" value="Papain-like_cys_pep_sf"/>
</dbReference>
<dbReference type="Gene3D" id="3.40.395.10">
    <property type="entry name" value="Adenoviral Proteinase, Chain A"/>
    <property type="match status" value="1"/>
</dbReference>
<protein>
    <submittedName>
        <fullName evidence="1">Uncharacterized protein</fullName>
    </submittedName>
</protein>
<dbReference type="AlphaFoldDB" id="A0A8H7LBF7"/>
<dbReference type="EMBL" id="JACBPP010000010">
    <property type="protein sequence ID" value="KAF7999022.1"/>
    <property type="molecule type" value="Genomic_DNA"/>
</dbReference>
<proteinExistence type="predicted"/>
<reference evidence="1" key="1">
    <citation type="submission" date="2020-10" db="EMBL/GenBank/DDBJ databases">
        <title>The Whole-Genome Sequence of Metschnikowia persimmonesis, a Novel Endophytic Yeast Species Isolated from Medicinal Plant Diospyros kaki Thumb.</title>
        <authorList>
            <person name="Rahmat E."/>
            <person name="Kang Y."/>
        </authorList>
    </citation>
    <scope>NUCLEOTIDE SEQUENCE</scope>
    <source>
        <strain evidence="1">KIOM G15050</strain>
    </source>
</reference>
<organism evidence="1 2">
    <name type="scientific">Metschnikowia pulcherrima</name>
    <dbReference type="NCBI Taxonomy" id="27326"/>
    <lineage>
        <taxon>Eukaryota</taxon>
        <taxon>Fungi</taxon>
        <taxon>Dikarya</taxon>
        <taxon>Ascomycota</taxon>
        <taxon>Saccharomycotina</taxon>
        <taxon>Pichiomycetes</taxon>
        <taxon>Metschnikowiaceae</taxon>
        <taxon>Metschnikowia</taxon>
    </lineage>
</organism>
<dbReference type="Proteomes" id="UP000649328">
    <property type="component" value="Unassembled WGS sequence"/>
</dbReference>
<dbReference type="SUPFAM" id="SSF54001">
    <property type="entry name" value="Cysteine proteinases"/>
    <property type="match status" value="1"/>
</dbReference>
<feature type="non-terminal residue" evidence="1">
    <location>
        <position position="1"/>
    </location>
</feature>
<comment type="caution">
    <text evidence="1">The sequence shown here is derived from an EMBL/GenBank/DDBJ whole genome shotgun (WGS) entry which is preliminary data.</text>
</comment>